<dbReference type="SUPFAM" id="SSF50685">
    <property type="entry name" value="Barwin-like endoglucanases"/>
    <property type="match status" value="1"/>
</dbReference>
<dbReference type="CDD" id="cd22268">
    <property type="entry name" value="DPBB_RlpA-like"/>
    <property type="match status" value="1"/>
</dbReference>
<name>A0A1G2PEC4_9BACT</name>
<evidence type="ECO:0000256" key="1">
    <source>
        <dbReference type="ARBA" id="ARBA00022729"/>
    </source>
</evidence>
<dbReference type="Pfam" id="PF07501">
    <property type="entry name" value="G5"/>
    <property type="match status" value="1"/>
</dbReference>
<sequence>MAELLDISYYISVFMRLALFLAGMFTGLQLLIGQTGSQARAQDGIGLANQSKESGSDTVQINIIEEGINYRIDVPTDSSVRDALAVLGLSAQDGDIISQSPDAEISANENIFIDHATVISIIDDDVKREALTHANTVGGFITEQGIKLGELDIITPAEETSIKQKLTVKIKRRSLETTTEILDIPFDHIASDDPQNSYGKITIIKPGVLGKKSAAFEILKEDGRIIKKKMLSSTVLEKPQTQEELRGTKIVIGRVDEALGSWYNAFPGLYAASTTYPRKSFVRVTNLNNNKSVIVKINDYGPTIPGRIIDLEATAFKMLSPLYRGIIPVRVEQLL</sequence>
<dbReference type="PANTHER" id="PTHR34183">
    <property type="entry name" value="ENDOLYTIC PEPTIDOGLYCAN TRANSGLYCOSYLASE RLPA"/>
    <property type="match status" value="1"/>
</dbReference>
<dbReference type="Pfam" id="PF03990">
    <property type="entry name" value="DUF348"/>
    <property type="match status" value="1"/>
</dbReference>
<dbReference type="Proteomes" id="UP000178869">
    <property type="component" value="Unassembled WGS sequence"/>
</dbReference>
<dbReference type="SMART" id="SM01208">
    <property type="entry name" value="G5"/>
    <property type="match status" value="1"/>
</dbReference>
<feature type="domain" description="G5" evidence="2">
    <location>
        <begin position="170"/>
        <end position="250"/>
    </location>
</feature>
<gene>
    <name evidence="3" type="ORF">A2828_02155</name>
</gene>
<protein>
    <recommendedName>
        <fullName evidence="2">G5 domain-containing protein</fullName>
    </recommendedName>
</protein>
<dbReference type="PROSITE" id="PS51109">
    <property type="entry name" value="G5"/>
    <property type="match status" value="1"/>
</dbReference>
<dbReference type="InterPro" id="IPR007137">
    <property type="entry name" value="DUF348"/>
</dbReference>
<evidence type="ECO:0000313" key="3">
    <source>
        <dbReference type="EMBL" id="OHA46685.1"/>
    </source>
</evidence>
<keyword evidence="1" id="KW-0732">Signal</keyword>
<accession>A0A1G2PEC4</accession>
<dbReference type="PANTHER" id="PTHR34183:SF1">
    <property type="entry name" value="ENDOLYTIC PEPTIDOGLYCAN TRANSGLYCOSYLASE RLPA"/>
    <property type="match status" value="1"/>
</dbReference>
<comment type="caution">
    <text evidence="3">The sequence shown here is derived from an EMBL/GenBank/DDBJ whole genome shotgun (WGS) entry which is preliminary data.</text>
</comment>
<dbReference type="InterPro" id="IPR009009">
    <property type="entry name" value="RlpA-like_DPBB"/>
</dbReference>
<evidence type="ECO:0000259" key="2">
    <source>
        <dbReference type="PROSITE" id="PS51109"/>
    </source>
</evidence>
<dbReference type="InterPro" id="IPR011098">
    <property type="entry name" value="G5_dom"/>
</dbReference>
<dbReference type="Pfam" id="PF03330">
    <property type="entry name" value="DPBB_1"/>
    <property type="match status" value="1"/>
</dbReference>
<dbReference type="InterPro" id="IPR036908">
    <property type="entry name" value="RlpA-like_sf"/>
</dbReference>
<dbReference type="Gene3D" id="2.40.40.10">
    <property type="entry name" value="RlpA-like domain"/>
    <property type="match status" value="1"/>
</dbReference>
<reference evidence="3 4" key="1">
    <citation type="journal article" date="2016" name="Nat. Commun.">
        <title>Thousands of microbial genomes shed light on interconnected biogeochemical processes in an aquifer system.</title>
        <authorList>
            <person name="Anantharaman K."/>
            <person name="Brown C.T."/>
            <person name="Hug L.A."/>
            <person name="Sharon I."/>
            <person name="Castelle C.J."/>
            <person name="Probst A.J."/>
            <person name="Thomas B.C."/>
            <person name="Singh A."/>
            <person name="Wilkins M.J."/>
            <person name="Karaoz U."/>
            <person name="Brodie E.L."/>
            <person name="Williams K.H."/>
            <person name="Hubbard S.S."/>
            <person name="Banfield J.F."/>
        </authorList>
    </citation>
    <scope>NUCLEOTIDE SEQUENCE [LARGE SCALE GENOMIC DNA]</scope>
</reference>
<proteinExistence type="predicted"/>
<organism evidence="3 4">
    <name type="scientific">Candidatus Terrybacteria bacterium RIFCSPHIGHO2_01_FULL_43_35</name>
    <dbReference type="NCBI Taxonomy" id="1802361"/>
    <lineage>
        <taxon>Bacteria</taxon>
        <taxon>Candidatus Terryibacteriota</taxon>
    </lineage>
</organism>
<dbReference type="Gene3D" id="2.20.230.10">
    <property type="entry name" value="Resuscitation-promoting factor rpfb"/>
    <property type="match status" value="1"/>
</dbReference>
<evidence type="ECO:0000313" key="4">
    <source>
        <dbReference type="Proteomes" id="UP000178869"/>
    </source>
</evidence>
<dbReference type="EMBL" id="MHSR01000013">
    <property type="protein sequence ID" value="OHA46685.1"/>
    <property type="molecule type" value="Genomic_DNA"/>
</dbReference>
<dbReference type="AlphaFoldDB" id="A0A1G2PEC4"/>